<proteinExistence type="predicted"/>
<evidence type="ECO:0000313" key="1">
    <source>
        <dbReference type="EMBL" id="QHT94393.1"/>
    </source>
</evidence>
<organism evidence="1">
    <name type="scientific">viral metagenome</name>
    <dbReference type="NCBI Taxonomy" id="1070528"/>
    <lineage>
        <taxon>unclassified sequences</taxon>
        <taxon>metagenomes</taxon>
        <taxon>organismal metagenomes</taxon>
    </lineage>
</organism>
<dbReference type="AlphaFoldDB" id="A0A6C0IS98"/>
<protein>
    <submittedName>
        <fullName evidence="1">Uncharacterized protein</fullName>
    </submittedName>
</protein>
<name>A0A6C0IS98_9ZZZZ</name>
<sequence>MKLINKFIAVLSIIIILSFSYLGSITENATTMAQEYAKQSSTDAISAGFSKGFTGSGTLVADMSANPLAKYDQNNYDVEYHDPPEEIIKDTDSIIQFNEVTVFDPSLNRMVILPFSEQAGSPIYYEPNSKPYGYKQYIPDYESSVYLSRTNKLIR</sequence>
<accession>A0A6C0IS98</accession>
<dbReference type="EMBL" id="MN740220">
    <property type="protein sequence ID" value="QHT94393.1"/>
    <property type="molecule type" value="Genomic_DNA"/>
</dbReference>
<reference evidence="1" key="1">
    <citation type="journal article" date="2020" name="Nature">
        <title>Giant virus diversity and host interactions through global metagenomics.</title>
        <authorList>
            <person name="Schulz F."/>
            <person name="Roux S."/>
            <person name="Paez-Espino D."/>
            <person name="Jungbluth S."/>
            <person name="Walsh D.A."/>
            <person name="Denef V.J."/>
            <person name="McMahon K.D."/>
            <person name="Konstantinidis K.T."/>
            <person name="Eloe-Fadrosh E.A."/>
            <person name="Kyrpides N.C."/>
            <person name="Woyke T."/>
        </authorList>
    </citation>
    <scope>NUCLEOTIDE SEQUENCE</scope>
    <source>
        <strain evidence="1">GVMAG-M-3300024258-28</strain>
    </source>
</reference>